<evidence type="ECO:0000256" key="4">
    <source>
        <dbReference type="SAM" id="MobiDB-lite"/>
    </source>
</evidence>
<dbReference type="InterPro" id="IPR000433">
    <property type="entry name" value="Znf_ZZ"/>
</dbReference>
<keyword evidence="3" id="KW-0862">Zinc</keyword>
<evidence type="ECO:0000259" key="5">
    <source>
        <dbReference type="Pfam" id="PF00569"/>
    </source>
</evidence>
<gene>
    <name evidence="6" type="ORF">OCU04_009267</name>
</gene>
<dbReference type="OrthoDB" id="7873042at2759"/>
<dbReference type="Proteomes" id="UP001152300">
    <property type="component" value="Unassembled WGS sequence"/>
</dbReference>
<accession>A0A9X0AFK2</accession>
<feature type="compositionally biased region" description="Basic and acidic residues" evidence="4">
    <location>
        <begin position="398"/>
        <end position="416"/>
    </location>
</feature>
<keyword evidence="2" id="KW-0863">Zinc-finger</keyword>
<sequence length="503" mass="55642">MSLYECSGCTEPIRPDKARIQCHICNDYNLCANCFVIQNISHTHLSSHPTAIFKTSGTTTPAIPPPFPPRPVPPLPPRKDTLTTPPKKVELPTANWGALWDIVKPSRKTSKGSSQKGSASGAGLGDLISIQLPMNEDGFTGSHLCDNNTLSCSDSPITKLRPDLPIRPGKIELEVFTNPYASMAPPVPSKWSPFFQKDGTANAIFVDLMTTIFLCLDVEETNELRPEVWSAFLEMQGVEMENNIWQKTLHTTGGPQNQEIADLELGIFFKSNEISHTLSVRHASNLPPPSPSPTAGERIRRSISLGANMPMLSRQGFIDVMGMEMLRDPDEGHKRLSGVVSDYAVWKELGEMPRSCFLERRVEKGGRGKRKSLLEMSEEKEEVERRIMEGMLRVVGEGREQGGGLVEKEKEKEKLGDVGASNGNADPDLGKKELNDSKANIPPPENSAFHSADDEETFIEGIRIHMEEVDLVGEDLGVDVDVDVEEDVKEDKERDDMLRMGMI</sequence>
<evidence type="ECO:0000256" key="3">
    <source>
        <dbReference type="ARBA" id="ARBA00022833"/>
    </source>
</evidence>
<name>A0A9X0AFK2_9HELO</name>
<protein>
    <recommendedName>
        <fullName evidence="5">ZZ-type domain-containing protein</fullName>
    </recommendedName>
</protein>
<dbReference type="SUPFAM" id="SSF57850">
    <property type="entry name" value="RING/U-box"/>
    <property type="match status" value="1"/>
</dbReference>
<feature type="domain" description="ZZ-type" evidence="5">
    <location>
        <begin position="4"/>
        <end position="45"/>
    </location>
</feature>
<reference evidence="6" key="1">
    <citation type="submission" date="2022-11" db="EMBL/GenBank/DDBJ databases">
        <title>Genome Resource of Sclerotinia nivalis Strain SnTB1, a Plant Pathogen Isolated from American Ginseng.</title>
        <authorList>
            <person name="Fan S."/>
        </authorList>
    </citation>
    <scope>NUCLEOTIDE SEQUENCE</scope>
    <source>
        <strain evidence="6">SnTB1</strain>
    </source>
</reference>
<proteinExistence type="predicted"/>
<dbReference type="Gene3D" id="3.30.60.90">
    <property type="match status" value="1"/>
</dbReference>
<dbReference type="EMBL" id="JAPEIS010000011">
    <property type="protein sequence ID" value="KAJ8061449.1"/>
    <property type="molecule type" value="Genomic_DNA"/>
</dbReference>
<feature type="region of interest" description="Disordered" evidence="4">
    <location>
        <begin position="398"/>
        <end position="452"/>
    </location>
</feature>
<dbReference type="CDD" id="cd02249">
    <property type="entry name" value="ZZ"/>
    <property type="match status" value="1"/>
</dbReference>
<evidence type="ECO:0000313" key="6">
    <source>
        <dbReference type="EMBL" id="KAJ8061449.1"/>
    </source>
</evidence>
<organism evidence="6 7">
    <name type="scientific">Sclerotinia nivalis</name>
    <dbReference type="NCBI Taxonomy" id="352851"/>
    <lineage>
        <taxon>Eukaryota</taxon>
        <taxon>Fungi</taxon>
        <taxon>Dikarya</taxon>
        <taxon>Ascomycota</taxon>
        <taxon>Pezizomycotina</taxon>
        <taxon>Leotiomycetes</taxon>
        <taxon>Helotiales</taxon>
        <taxon>Sclerotiniaceae</taxon>
        <taxon>Sclerotinia</taxon>
    </lineage>
</organism>
<comment type="caution">
    <text evidence="6">The sequence shown here is derived from an EMBL/GenBank/DDBJ whole genome shotgun (WGS) entry which is preliminary data.</text>
</comment>
<dbReference type="Pfam" id="PF00569">
    <property type="entry name" value="ZZ"/>
    <property type="match status" value="1"/>
</dbReference>
<keyword evidence="7" id="KW-1185">Reference proteome</keyword>
<evidence type="ECO:0000256" key="2">
    <source>
        <dbReference type="ARBA" id="ARBA00022771"/>
    </source>
</evidence>
<keyword evidence="1" id="KW-0479">Metal-binding</keyword>
<dbReference type="GO" id="GO:0008270">
    <property type="term" value="F:zinc ion binding"/>
    <property type="evidence" value="ECO:0007669"/>
    <property type="project" value="UniProtKB-KW"/>
</dbReference>
<dbReference type="AlphaFoldDB" id="A0A9X0AFK2"/>
<evidence type="ECO:0000256" key="1">
    <source>
        <dbReference type="ARBA" id="ARBA00022723"/>
    </source>
</evidence>
<evidence type="ECO:0000313" key="7">
    <source>
        <dbReference type="Proteomes" id="UP001152300"/>
    </source>
</evidence>
<dbReference type="InterPro" id="IPR043145">
    <property type="entry name" value="Znf_ZZ_sf"/>
</dbReference>